<reference evidence="1" key="1">
    <citation type="submission" date="2022-08" db="EMBL/GenBank/DDBJ databases">
        <title>Alicyclobacillus dauci DSM2870, complete genome.</title>
        <authorList>
            <person name="Wang Q."/>
            <person name="Cai R."/>
            <person name="Wang Z."/>
        </authorList>
    </citation>
    <scope>NUCLEOTIDE SEQUENCE</scope>
    <source>
        <strain evidence="1">DSM 28700</strain>
        <plasmid evidence="1">unnamed1</plasmid>
    </source>
</reference>
<name>A0ABY6ZAA7_9BACL</name>
<dbReference type="Proteomes" id="UP001164803">
    <property type="component" value="Plasmid unnamed1"/>
</dbReference>
<sequence>MAEQGFATHETMEVHELLVFKNVCMTKSVTMQSLVSDNELNGLLDTCAQTDKRHIEDLQGLLSQVQENTAAQ</sequence>
<gene>
    <name evidence="1" type="ORF">NZD86_23470</name>
</gene>
<dbReference type="RefSeq" id="WP_268047107.1">
    <property type="nucleotide sequence ID" value="NZ_CP104065.1"/>
</dbReference>
<keyword evidence="1" id="KW-0614">Plasmid</keyword>
<evidence type="ECO:0000313" key="1">
    <source>
        <dbReference type="EMBL" id="WAH39457.1"/>
    </source>
</evidence>
<organism evidence="1 2">
    <name type="scientific">Alicyclobacillus dauci</name>
    <dbReference type="NCBI Taxonomy" id="1475485"/>
    <lineage>
        <taxon>Bacteria</taxon>
        <taxon>Bacillati</taxon>
        <taxon>Bacillota</taxon>
        <taxon>Bacilli</taxon>
        <taxon>Bacillales</taxon>
        <taxon>Alicyclobacillaceae</taxon>
        <taxon>Alicyclobacillus</taxon>
    </lineage>
</organism>
<keyword evidence="2" id="KW-1185">Reference proteome</keyword>
<accession>A0ABY6ZAA7</accession>
<protein>
    <recommendedName>
        <fullName evidence="3">Spore coat protein</fullName>
    </recommendedName>
</protein>
<evidence type="ECO:0000313" key="2">
    <source>
        <dbReference type="Proteomes" id="UP001164803"/>
    </source>
</evidence>
<geneLocation type="plasmid" evidence="1 2">
    <name>unnamed1</name>
</geneLocation>
<evidence type="ECO:0008006" key="3">
    <source>
        <dbReference type="Google" id="ProtNLM"/>
    </source>
</evidence>
<dbReference type="EMBL" id="CP104065">
    <property type="protein sequence ID" value="WAH39457.1"/>
    <property type="molecule type" value="Genomic_DNA"/>
</dbReference>
<proteinExistence type="predicted"/>